<keyword evidence="3" id="KW-1185">Reference proteome</keyword>
<evidence type="ECO:0000256" key="1">
    <source>
        <dbReference type="SAM" id="MobiDB-lite"/>
    </source>
</evidence>
<evidence type="ECO:0000313" key="3">
    <source>
        <dbReference type="Proteomes" id="UP000194236"/>
    </source>
</evidence>
<gene>
    <name evidence="2" type="ORF">BLA29_005869</name>
</gene>
<sequence length="60" mass="7225">MSDSCKPEYDDFLHIYELDTIVEETDEQLMDENSNNNDNENDVPDEIEEMYEREQANELY</sequence>
<feature type="region of interest" description="Disordered" evidence="1">
    <location>
        <begin position="28"/>
        <end position="60"/>
    </location>
</feature>
<comment type="caution">
    <text evidence="2">The sequence shown here is derived from an EMBL/GenBank/DDBJ whole genome shotgun (WGS) entry which is preliminary data.</text>
</comment>
<evidence type="ECO:0000313" key="2">
    <source>
        <dbReference type="EMBL" id="OTF69900.1"/>
    </source>
</evidence>
<name>A0A1Y3AN98_EURMA</name>
<proteinExistence type="predicted"/>
<feature type="compositionally biased region" description="Acidic residues" evidence="1">
    <location>
        <begin position="39"/>
        <end position="49"/>
    </location>
</feature>
<feature type="compositionally biased region" description="Basic and acidic residues" evidence="1">
    <location>
        <begin position="50"/>
        <end position="60"/>
    </location>
</feature>
<dbReference type="Proteomes" id="UP000194236">
    <property type="component" value="Unassembled WGS sequence"/>
</dbReference>
<dbReference type="AlphaFoldDB" id="A0A1Y3AN98"/>
<protein>
    <submittedName>
        <fullName evidence="2">Uncharacterized protein</fullName>
    </submittedName>
</protein>
<reference evidence="2 3" key="1">
    <citation type="submission" date="2017-03" db="EMBL/GenBank/DDBJ databases">
        <title>Genome Survey of Euroglyphus maynei.</title>
        <authorList>
            <person name="Arlian L.G."/>
            <person name="Morgan M.S."/>
            <person name="Rider S.D."/>
        </authorList>
    </citation>
    <scope>NUCLEOTIDE SEQUENCE [LARGE SCALE GENOMIC DNA]</scope>
    <source>
        <strain evidence="2">Arlian Lab</strain>
        <tissue evidence="2">Whole body</tissue>
    </source>
</reference>
<dbReference type="EMBL" id="MUJZ01068264">
    <property type="protein sequence ID" value="OTF69900.1"/>
    <property type="molecule type" value="Genomic_DNA"/>
</dbReference>
<accession>A0A1Y3AN98</accession>
<organism evidence="2 3">
    <name type="scientific">Euroglyphus maynei</name>
    <name type="common">Mayne's house dust mite</name>
    <dbReference type="NCBI Taxonomy" id="6958"/>
    <lineage>
        <taxon>Eukaryota</taxon>
        <taxon>Metazoa</taxon>
        <taxon>Ecdysozoa</taxon>
        <taxon>Arthropoda</taxon>
        <taxon>Chelicerata</taxon>
        <taxon>Arachnida</taxon>
        <taxon>Acari</taxon>
        <taxon>Acariformes</taxon>
        <taxon>Sarcoptiformes</taxon>
        <taxon>Astigmata</taxon>
        <taxon>Psoroptidia</taxon>
        <taxon>Analgoidea</taxon>
        <taxon>Pyroglyphidae</taxon>
        <taxon>Pyroglyphinae</taxon>
        <taxon>Euroglyphus</taxon>
    </lineage>
</organism>